<dbReference type="AlphaFoldDB" id="B8HZ68"/>
<evidence type="ECO:0000256" key="1">
    <source>
        <dbReference type="SAM" id="MobiDB-lite"/>
    </source>
</evidence>
<sequence>MDPKKNSKMSNDENLHEIQDDEELDLGQDELNKIAGGLASTKDGKTIVD</sequence>
<feature type="region of interest" description="Disordered" evidence="1">
    <location>
        <begin position="1"/>
        <end position="24"/>
    </location>
</feature>
<dbReference type="KEGG" id="cyn:Cyan7425_5463"/>
<name>B8HZ68_CYAP4</name>
<keyword evidence="2" id="KW-0614">Plasmid</keyword>
<accession>B8HZ68</accession>
<geneLocation type="plasmid" evidence="2">
    <name>pP742501</name>
</geneLocation>
<proteinExistence type="predicted"/>
<reference evidence="2" key="1">
    <citation type="submission" date="2009-01" db="EMBL/GenBank/DDBJ databases">
        <title>Complete sequence of plasmid1 Cyanothece sp. PCC 7425.</title>
        <authorList>
            <consortium name="US DOE Joint Genome Institute"/>
            <person name="Lucas S."/>
            <person name="Copeland A."/>
            <person name="Lapidus A."/>
            <person name="Glavina del Rio T."/>
            <person name="Dalin E."/>
            <person name="Tice H."/>
            <person name="Bruce D."/>
            <person name="Goodwin L."/>
            <person name="Pitluck S."/>
            <person name="Sims D."/>
            <person name="Meineke L."/>
            <person name="Brettin T."/>
            <person name="Detter J.C."/>
            <person name="Han C."/>
            <person name="Larimer F."/>
            <person name="Land M."/>
            <person name="Hauser L."/>
            <person name="Kyrpides N."/>
            <person name="Ovchinnikova G."/>
            <person name="Liberton M."/>
            <person name="Stoeckel J."/>
            <person name="Banerjee A."/>
            <person name="Singh A."/>
            <person name="Page L."/>
            <person name="Sato H."/>
            <person name="Zhao L."/>
            <person name="Sherman L."/>
            <person name="Pakrasi H."/>
            <person name="Richardson P."/>
        </authorList>
    </citation>
    <scope>NUCLEOTIDE SEQUENCE</scope>
    <source>
        <strain evidence="2">PCC 7425</strain>
        <plasmid evidence="2">pP742501</plasmid>
    </source>
</reference>
<protein>
    <submittedName>
        <fullName evidence="2">Uncharacterized protein</fullName>
    </submittedName>
</protein>
<evidence type="ECO:0000313" key="2">
    <source>
        <dbReference type="EMBL" id="ACL47716.1"/>
    </source>
</evidence>
<feature type="compositionally biased region" description="Basic and acidic residues" evidence="1">
    <location>
        <begin position="1"/>
        <end position="18"/>
    </location>
</feature>
<dbReference type="EMBL" id="CP001345">
    <property type="protein sequence ID" value="ACL47716.1"/>
    <property type="molecule type" value="Genomic_DNA"/>
</dbReference>
<gene>
    <name evidence="2" type="ordered locus">Cyan7425_5463</name>
</gene>
<dbReference type="HOGENOM" id="CLU_3134750_0_0_3"/>
<organism evidence="2">
    <name type="scientific">Cyanothece sp. (strain PCC 7425 / ATCC 29141)</name>
    <dbReference type="NCBI Taxonomy" id="395961"/>
    <lineage>
        <taxon>Bacteria</taxon>
        <taxon>Bacillati</taxon>
        <taxon>Cyanobacteriota</taxon>
        <taxon>Cyanophyceae</taxon>
        <taxon>Gomontiellales</taxon>
        <taxon>Cyanothecaceae</taxon>
        <taxon>Cyanothece</taxon>
    </lineage>
</organism>